<dbReference type="Proteomes" id="UP000593567">
    <property type="component" value="Unassembled WGS sequence"/>
</dbReference>
<comment type="cofactor">
    <cofactor evidence="6">
        <name>Mg(2+)</name>
        <dbReference type="ChEBI" id="CHEBI:18420"/>
    </cofactor>
    <text evidence="6">Binds 1 Mg(2+) ion per subunit.</text>
</comment>
<proteinExistence type="inferred from homology"/>
<feature type="region of interest" description="Disordered" evidence="7">
    <location>
        <begin position="539"/>
        <end position="568"/>
    </location>
</feature>
<feature type="binding site" evidence="6">
    <location>
        <position position="66"/>
    </location>
    <ligand>
        <name>GMP</name>
        <dbReference type="ChEBI" id="CHEBI:58115"/>
    </ligand>
</feature>
<keyword evidence="2 6" id="KW-0479">Metal-binding</keyword>
<reference evidence="8" key="1">
    <citation type="submission" date="2020-06" db="EMBL/GenBank/DDBJ databases">
        <title>Draft genome of Bugula neritina, a colonial animal packing powerful symbionts and potential medicines.</title>
        <authorList>
            <person name="Rayko M."/>
        </authorList>
    </citation>
    <scope>NUCLEOTIDE SEQUENCE [LARGE SCALE GENOMIC DNA]</scope>
    <source>
        <strain evidence="8">Kwan_BN1</strain>
    </source>
</reference>
<evidence type="ECO:0000256" key="4">
    <source>
        <dbReference type="ARBA" id="ARBA00022842"/>
    </source>
</evidence>
<accession>A0A7J7KQD3</accession>
<comment type="similarity">
    <text evidence="1">Belongs to the 5'(3')-deoxyribonucleotidase family.</text>
</comment>
<keyword evidence="3" id="KW-0378">Hydrolase</keyword>
<dbReference type="NCBIfam" id="TIGR02244">
    <property type="entry name" value="HAD-IG-Ncltidse"/>
    <property type="match status" value="1"/>
</dbReference>
<dbReference type="GO" id="GO:0046872">
    <property type="term" value="F:metal ion binding"/>
    <property type="evidence" value="ECO:0007669"/>
    <property type="project" value="UniProtKB-KW"/>
</dbReference>
<dbReference type="EMBL" id="VXIV02000163">
    <property type="protein sequence ID" value="KAF6040295.1"/>
    <property type="molecule type" value="Genomic_DNA"/>
</dbReference>
<feature type="binding site" evidence="6">
    <location>
        <position position="354"/>
    </location>
    <ligand>
        <name>Mg(2+)</name>
        <dbReference type="ChEBI" id="CHEBI:18420"/>
    </ligand>
</feature>
<dbReference type="Pfam" id="PF05761">
    <property type="entry name" value="5_nucleotid"/>
    <property type="match status" value="1"/>
</dbReference>
<evidence type="ECO:0000256" key="7">
    <source>
        <dbReference type="SAM" id="MobiDB-lite"/>
    </source>
</evidence>
<feature type="binding site" evidence="6">
    <location>
        <position position="64"/>
    </location>
    <ligand>
        <name>Mg(2+)</name>
        <dbReference type="ChEBI" id="CHEBI:18420"/>
    </ligand>
</feature>
<feature type="active site" description="Nucleophile" evidence="5">
    <location>
        <position position="64"/>
    </location>
</feature>
<dbReference type="InterPro" id="IPR008380">
    <property type="entry name" value="HAD-SF_hydro_IG_5-nucl"/>
</dbReference>
<evidence type="ECO:0000256" key="5">
    <source>
        <dbReference type="PIRSR" id="PIRSR017434-1"/>
    </source>
</evidence>
<keyword evidence="4 6" id="KW-0460">Magnesium</keyword>
<evidence type="ECO:0000313" key="8">
    <source>
        <dbReference type="EMBL" id="KAF6040295.1"/>
    </source>
</evidence>
<feature type="region of interest" description="Disordered" evidence="7">
    <location>
        <begin position="1"/>
        <end position="33"/>
    </location>
</feature>
<evidence type="ECO:0000256" key="1">
    <source>
        <dbReference type="ARBA" id="ARBA00009589"/>
    </source>
</evidence>
<dbReference type="InterPro" id="IPR016695">
    <property type="entry name" value="Pur_nucleotidase"/>
</dbReference>
<dbReference type="FunFam" id="3.40.50.1000:FF:000021">
    <property type="entry name" value="NT5C2 isoform 1"/>
    <property type="match status" value="1"/>
</dbReference>
<dbReference type="GO" id="GO:0008253">
    <property type="term" value="F:5'-nucleotidase activity"/>
    <property type="evidence" value="ECO:0007669"/>
    <property type="project" value="TreeGrafter"/>
</dbReference>
<evidence type="ECO:0000256" key="2">
    <source>
        <dbReference type="ARBA" id="ARBA00022723"/>
    </source>
</evidence>
<organism evidence="8 9">
    <name type="scientific">Bugula neritina</name>
    <name type="common">Brown bryozoan</name>
    <name type="synonym">Sertularia neritina</name>
    <dbReference type="NCBI Taxonomy" id="10212"/>
    <lineage>
        <taxon>Eukaryota</taxon>
        <taxon>Metazoa</taxon>
        <taxon>Spiralia</taxon>
        <taxon>Lophotrochozoa</taxon>
        <taxon>Bryozoa</taxon>
        <taxon>Gymnolaemata</taxon>
        <taxon>Cheilostomatida</taxon>
        <taxon>Flustrina</taxon>
        <taxon>Buguloidea</taxon>
        <taxon>Bugulidae</taxon>
        <taxon>Bugula</taxon>
    </lineage>
</organism>
<keyword evidence="9" id="KW-1185">Reference proteome</keyword>
<name>A0A7J7KQD3_BUGNE</name>
<dbReference type="CDD" id="cd07522">
    <property type="entry name" value="HAD_cN-II"/>
    <property type="match status" value="1"/>
</dbReference>
<dbReference type="SUPFAM" id="SSF56784">
    <property type="entry name" value="HAD-like"/>
    <property type="match status" value="1"/>
</dbReference>
<evidence type="ECO:0000313" key="9">
    <source>
        <dbReference type="Proteomes" id="UP000593567"/>
    </source>
</evidence>
<dbReference type="PIRSF" id="PIRSF017434">
    <property type="entry name" value="Purine_5'-nucleotidase"/>
    <property type="match status" value="1"/>
</dbReference>
<dbReference type="AlphaFoldDB" id="A0A7J7KQD3"/>
<dbReference type="PANTHER" id="PTHR12103:SF15">
    <property type="entry name" value="CYTOSOLIC PURINE 5'-NUCLEOTIDASE"/>
    <property type="match status" value="1"/>
</dbReference>
<dbReference type="InterPro" id="IPR036412">
    <property type="entry name" value="HAD-like_sf"/>
</dbReference>
<protein>
    <recommendedName>
        <fullName evidence="10">NT5C2</fullName>
    </recommendedName>
</protein>
<dbReference type="Gene3D" id="3.40.50.1000">
    <property type="entry name" value="HAD superfamily/HAD-like"/>
    <property type="match status" value="2"/>
</dbReference>
<evidence type="ECO:0000256" key="6">
    <source>
        <dbReference type="PIRSR" id="PIRSR017434-2"/>
    </source>
</evidence>
<evidence type="ECO:0000256" key="3">
    <source>
        <dbReference type="ARBA" id="ARBA00022801"/>
    </source>
</evidence>
<sequence length="568" mass="64385">MSENSGSLLSHPSTSPAESTSPQGSTPVHQTQSSRFKMFKREPAHRIFVNRSLNMSKIKYIGFDMDYTLADYKMELEVLGFKLTVDRLIDIGYPSVIKEFEYDPSFPVRGLWFDGLYGNLLKVDAFGNILLAAHGFKFLTRGEIFANYPNGFIQLEEGRIFVLNTLFNLPETHLLACMVDFFSNHDDYIKSKEGVKQTDLYMSWMSIHQDIRKSFDWVHMKGSLKSDVQNNIEKYVVKDPALPLLLDRMHANGVKTFLLTNSGFEFSNAIMSYLLDSDTRSWRSYFDYIVVDACKPRFFKAGTPLRQIDEKTGNLKIGAHTGRLERNIVYSGGSCDMLSEMMGSRGSDVLYVGDHIFGDILKSKKIRGWRTFLVVPEITRELHVWTDKCQLFEKLQQLESQIGELYKALDSSSNSKPDTRSIQAAIREATFEMDTSYGMTGSLFRSGSRQTFFASQVMRYADLYAATFLNLMHYPFCYLFRAPPMLMPHEATVQHTDVLNNGEAVGTHMRAKETWAKSGGHVDIKQLTNGRAAMAIKSGLNIDEDDSSDEGSREPIGINQMEATNGTH</sequence>
<dbReference type="InterPro" id="IPR023214">
    <property type="entry name" value="HAD_sf"/>
</dbReference>
<evidence type="ECO:0008006" key="10">
    <source>
        <dbReference type="Google" id="ProtNLM"/>
    </source>
</evidence>
<dbReference type="OrthoDB" id="10252832at2759"/>
<dbReference type="PANTHER" id="PTHR12103">
    <property type="entry name" value="5'-NUCLEOTIDASE DOMAIN-CONTAINING"/>
    <property type="match status" value="1"/>
</dbReference>
<gene>
    <name evidence="8" type="ORF">EB796_001412</name>
</gene>
<comment type="caution">
    <text evidence="8">The sequence shown here is derived from an EMBL/GenBank/DDBJ whole genome shotgun (WGS) entry which is preliminary data.</text>
</comment>
<dbReference type="GO" id="GO:0046037">
    <property type="term" value="P:GMP metabolic process"/>
    <property type="evidence" value="ECO:0007669"/>
    <property type="project" value="UniProtKB-ARBA"/>
</dbReference>
<feature type="active site" description="Proton donor" evidence="5">
    <location>
        <position position="66"/>
    </location>
</feature>